<feature type="domain" description="Acyltransferase 3" evidence="2">
    <location>
        <begin position="20"/>
        <end position="358"/>
    </location>
</feature>
<organism evidence="3 4">
    <name type="scientific">Nocardioides euryhalodurans</name>
    <dbReference type="NCBI Taxonomy" id="2518370"/>
    <lineage>
        <taxon>Bacteria</taxon>
        <taxon>Bacillati</taxon>
        <taxon>Actinomycetota</taxon>
        <taxon>Actinomycetes</taxon>
        <taxon>Propionibacteriales</taxon>
        <taxon>Nocardioidaceae</taxon>
        <taxon>Nocardioides</taxon>
    </lineage>
</organism>
<feature type="transmembrane region" description="Helical" evidence="1">
    <location>
        <begin position="405"/>
        <end position="423"/>
    </location>
</feature>
<keyword evidence="4" id="KW-1185">Reference proteome</keyword>
<dbReference type="OrthoDB" id="8206682at2"/>
<reference evidence="3 4" key="1">
    <citation type="submission" date="2019-03" db="EMBL/GenBank/DDBJ databases">
        <title>Three New Species of Nocardioides, Nocardioides euryhalodurans sp. nov., Nocardioides seonyuensis sp. nov. and Nocardioides eburneoflavus sp. nov., Iolated from Soil.</title>
        <authorList>
            <person name="Roh S.G."/>
            <person name="Lee C."/>
            <person name="Kim M.-K."/>
            <person name="Kim S.B."/>
        </authorList>
    </citation>
    <scope>NUCLEOTIDE SEQUENCE [LARGE SCALE GENOMIC DNA]</scope>
    <source>
        <strain evidence="3 4">MMS17-SY117</strain>
    </source>
</reference>
<feature type="transmembrane region" description="Helical" evidence="1">
    <location>
        <begin position="145"/>
        <end position="165"/>
    </location>
</feature>
<evidence type="ECO:0000256" key="1">
    <source>
        <dbReference type="SAM" id="Phobius"/>
    </source>
</evidence>
<feature type="transmembrane region" description="Helical" evidence="1">
    <location>
        <begin position="266"/>
        <end position="284"/>
    </location>
</feature>
<protein>
    <submittedName>
        <fullName evidence="3">Acyltransferase</fullName>
    </submittedName>
</protein>
<dbReference type="EMBL" id="CP038267">
    <property type="protein sequence ID" value="QBR91257.1"/>
    <property type="molecule type" value="Genomic_DNA"/>
</dbReference>
<gene>
    <name evidence="3" type="ORF">EXE57_02455</name>
</gene>
<keyword evidence="1" id="KW-1133">Transmembrane helix</keyword>
<dbReference type="RefSeq" id="WP_135073686.1">
    <property type="nucleotide sequence ID" value="NZ_CP038267.1"/>
</dbReference>
<dbReference type="KEGG" id="noy:EXE57_02455"/>
<evidence type="ECO:0000313" key="3">
    <source>
        <dbReference type="EMBL" id="QBR91257.1"/>
    </source>
</evidence>
<keyword evidence="1" id="KW-0812">Transmembrane</keyword>
<keyword evidence="3" id="KW-0012">Acyltransferase</keyword>
<accession>A0A4P7GHU6</accession>
<dbReference type="Pfam" id="PF01757">
    <property type="entry name" value="Acyl_transf_3"/>
    <property type="match status" value="1"/>
</dbReference>
<feature type="transmembrane region" description="Helical" evidence="1">
    <location>
        <begin position="63"/>
        <end position="83"/>
    </location>
</feature>
<sequence>MDLTTAPAAGPGTGARNRVVDLVRVTALCGVVVGHWLKQGWYVDDAGSLQRTDLLTVAPWTHLLTWVLQVMPLFFLVGGYVNALSWRHARSRDAGYGTWLAGRVTRLTRPLLPLLGFWCAAALVAPFLGLDDGWLRIASSSSLTLTWFVAVYVVVVALVPMTLAAWDRWGPWTLAVGLVALPVDTASMLLGSSPVGALNLLLVWGTLHQLGYAWLDGAVGRRRSLLLAGGGLLCTAALVALGPYAVSMVGSQGPGVSNTQPPRATLLFLGTAMVGLVLAAEPVLQRLTRYAGVWRAVVVVEARVMTLYLWHPTALALLGAAALLLGGFGLHDRPDTTTWWAARPAWFAALLVTTIAIVSLVGRFEDPVPGTRECSPGLPLVAVVVTATSVGAVAAVGLGTGNGNGWLVGALSLVALTTVDALLRAPTARAPSSLPGPRGS</sequence>
<name>A0A4P7GHU6_9ACTN</name>
<keyword evidence="1" id="KW-0472">Membrane</keyword>
<evidence type="ECO:0000313" key="4">
    <source>
        <dbReference type="Proteomes" id="UP000294894"/>
    </source>
</evidence>
<feature type="transmembrane region" description="Helical" evidence="1">
    <location>
        <begin position="305"/>
        <end position="325"/>
    </location>
</feature>
<feature type="transmembrane region" description="Helical" evidence="1">
    <location>
        <begin position="111"/>
        <end position="130"/>
    </location>
</feature>
<feature type="transmembrane region" description="Helical" evidence="1">
    <location>
        <begin position="227"/>
        <end position="246"/>
    </location>
</feature>
<proteinExistence type="predicted"/>
<keyword evidence="3" id="KW-0808">Transferase</keyword>
<dbReference type="Proteomes" id="UP000294894">
    <property type="component" value="Chromosome"/>
</dbReference>
<feature type="transmembrane region" description="Helical" evidence="1">
    <location>
        <begin position="345"/>
        <end position="364"/>
    </location>
</feature>
<evidence type="ECO:0000259" key="2">
    <source>
        <dbReference type="Pfam" id="PF01757"/>
    </source>
</evidence>
<dbReference type="InterPro" id="IPR002656">
    <property type="entry name" value="Acyl_transf_3_dom"/>
</dbReference>
<dbReference type="AlphaFoldDB" id="A0A4P7GHU6"/>
<dbReference type="GO" id="GO:0016747">
    <property type="term" value="F:acyltransferase activity, transferring groups other than amino-acyl groups"/>
    <property type="evidence" value="ECO:0007669"/>
    <property type="project" value="InterPro"/>
</dbReference>
<feature type="transmembrane region" description="Helical" evidence="1">
    <location>
        <begin position="376"/>
        <end position="399"/>
    </location>
</feature>